<feature type="domain" description="Heterokaryon incompatibility" evidence="1">
    <location>
        <begin position="186"/>
        <end position="282"/>
    </location>
</feature>
<reference evidence="2 3" key="1">
    <citation type="submission" date="2015-10" db="EMBL/GenBank/DDBJ databases">
        <title>Full genome of DAOMC 229536 Phialocephala scopiformis, a fungal endophyte of spruce producing the potent anti-insectan compound rugulosin.</title>
        <authorList>
            <consortium name="DOE Joint Genome Institute"/>
            <person name="Walker A.K."/>
            <person name="Frasz S.L."/>
            <person name="Seifert K.A."/>
            <person name="Miller J.D."/>
            <person name="Mondo S.J."/>
            <person name="Labutti K."/>
            <person name="Lipzen A."/>
            <person name="Dockter R."/>
            <person name="Kennedy M."/>
            <person name="Grigoriev I.V."/>
            <person name="Spatafora J.W."/>
        </authorList>
    </citation>
    <scope>NUCLEOTIDE SEQUENCE [LARGE SCALE GENOMIC DNA]</scope>
    <source>
        <strain evidence="2 3">CBS 120377</strain>
    </source>
</reference>
<name>A0A132B8I5_MOLSC</name>
<dbReference type="KEGG" id="psco:LY89DRAFT_658401"/>
<dbReference type="GeneID" id="28822201"/>
<dbReference type="RefSeq" id="XP_018063067.1">
    <property type="nucleotide sequence ID" value="XM_018212475.1"/>
</dbReference>
<evidence type="ECO:0000313" key="3">
    <source>
        <dbReference type="Proteomes" id="UP000070700"/>
    </source>
</evidence>
<dbReference type="AlphaFoldDB" id="A0A132B8I5"/>
<dbReference type="Pfam" id="PF06985">
    <property type="entry name" value="HET"/>
    <property type="match status" value="1"/>
</dbReference>
<dbReference type="PANTHER" id="PTHR33112:SF16">
    <property type="entry name" value="HETEROKARYON INCOMPATIBILITY DOMAIN-CONTAINING PROTEIN"/>
    <property type="match status" value="1"/>
</dbReference>
<dbReference type="EMBL" id="KQ947434">
    <property type="protein sequence ID" value="KUJ08712.1"/>
    <property type="molecule type" value="Genomic_DNA"/>
</dbReference>
<organism evidence="2 3">
    <name type="scientific">Mollisia scopiformis</name>
    <name type="common">Conifer needle endophyte fungus</name>
    <name type="synonym">Phialocephala scopiformis</name>
    <dbReference type="NCBI Taxonomy" id="149040"/>
    <lineage>
        <taxon>Eukaryota</taxon>
        <taxon>Fungi</taxon>
        <taxon>Dikarya</taxon>
        <taxon>Ascomycota</taxon>
        <taxon>Pezizomycotina</taxon>
        <taxon>Leotiomycetes</taxon>
        <taxon>Helotiales</taxon>
        <taxon>Mollisiaceae</taxon>
        <taxon>Mollisia</taxon>
    </lineage>
</organism>
<proteinExistence type="predicted"/>
<dbReference type="PANTHER" id="PTHR33112">
    <property type="entry name" value="DOMAIN PROTEIN, PUTATIVE-RELATED"/>
    <property type="match status" value="1"/>
</dbReference>
<gene>
    <name evidence="2" type="ORF">LY89DRAFT_658401</name>
</gene>
<dbReference type="OrthoDB" id="3789824at2759"/>
<evidence type="ECO:0000259" key="1">
    <source>
        <dbReference type="Pfam" id="PF06985"/>
    </source>
</evidence>
<evidence type="ECO:0000313" key="2">
    <source>
        <dbReference type="EMBL" id="KUJ08712.1"/>
    </source>
</evidence>
<accession>A0A132B8I5</accession>
<dbReference type="Proteomes" id="UP000070700">
    <property type="component" value="Unassembled WGS sequence"/>
</dbReference>
<protein>
    <recommendedName>
        <fullName evidence="1">Heterokaryon incompatibility domain-containing protein</fullName>
    </recommendedName>
</protein>
<dbReference type="InterPro" id="IPR010730">
    <property type="entry name" value="HET"/>
</dbReference>
<dbReference type="InParanoid" id="A0A132B8I5"/>
<sequence>MSGSFALFIKRVEWYKWTIPVQGSSFRASRASCQLCHHLWHLLDERDRLRLAGPYIPRRQLPDALPWLWLYIWKHENGRYYLTLKEGDSSQPENSRNLCKAIKIREEKLNSQSASAHITIWTSDSFELAKTWLTDCKVGHKSNCSTGWEEDAPYLPARLLYVGENPTELHLQETGAPEFAVTDIKYLALSYCRSKLLATPGSQELTLNKKDEWKVHINENELPLTFQHAIHLARKLGFRYLWVDTICTIQDCPEDQKLASQYAGKVFTNAHCTIASPSEANEGFDDNNLNWQSRSFQERLLSRRIIHLGPKLLFFECSTHIASEAIPAGQPFRENRGFWQRRMSKPGNKPVPTLFDPIAGYRNSFHQLRDNRSKNLTPELEFFLGARWAELVYRFTSCRTTGPLDRRDAILGLVHTIQNGDRDFEYKQGLWRRHLFFDLLWSVESGASERFPGHMQRTRSWS</sequence>
<dbReference type="STRING" id="149040.A0A132B8I5"/>
<keyword evidence="3" id="KW-1185">Reference proteome</keyword>